<organism evidence="6 7">
    <name type="scientific">Synoicihabitans lomoniglobus</name>
    <dbReference type="NCBI Taxonomy" id="2909285"/>
    <lineage>
        <taxon>Bacteria</taxon>
        <taxon>Pseudomonadati</taxon>
        <taxon>Verrucomicrobiota</taxon>
        <taxon>Opitutia</taxon>
        <taxon>Opitutales</taxon>
        <taxon>Opitutaceae</taxon>
        <taxon>Synoicihabitans</taxon>
    </lineage>
</organism>
<name>A0AAF0CQ00_9BACT</name>
<feature type="region of interest" description="Disordered" evidence="2">
    <location>
        <begin position="418"/>
        <end position="447"/>
    </location>
</feature>
<evidence type="ECO:0000256" key="1">
    <source>
        <dbReference type="SAM" id="Coils"/>
    </source>
</evidence>
<keyword evidence="7" id="KW-1185">Reference proteome</keyword>
<dbReference type="Pfam" id="PF23357">
    <property type="entry name" value="DUF7088"/>
    <property type="match status" value="1"/>
</dbReference>
<evidence type="ECO:0000256" key="3">
    <source>
        <dbReference type="SAM" id="Phobius"/>
    </source>
</evidence>
<sequence>MKPSAKITAIVLLFVGLVLVNYLASQLPFRGDATAEDIYTLSPGTKSLLSKIEEPVTLDFYFSSGASGLPISYKNYANRVEEMLRQYDRAARGKLILNVIHPEPDTPEEEAAARAGIQPQVIPGTGEQVYFGLAATHADLQEAMSTFNPQREQFLEYDLSELIQRVQVFEKRRLGLISSLPLQAPEFNPMMAQMGQRPQPAQFIIGEWERSFEVLPIEPDATELPANLDVLVVVHPQALMPELEYAIDQTLLSGTPVFVAVDPSSEHFKRQAGPQQQMMGGPPPNTTSDLPRLLRTWGVTYSTESVTGDLRYGAQVNDGRGGIARFPHWLQLPAESFNAEVMPTAQLNSMVLVEAGHLAPIDDSGLTFTPLIQTSDQAGDIPAMMLQFAQPDALAQSIKETGRQTVAAMVTGEFKTAFPQGKPAPPPAAEGEEPAPAVDNTPGQTSGSGTLVVVADADWLMDSYSVRRYNFLGVQAAEPINDNLAFASNLIEFMAGSKDLISIRTKGSSQHPFTVVRDMEADAQKRYQQQLEALEGRLSDVQRQLTELQSQVGDGGMLVASPEVADAIAEFQAQEAEMRRERRDIRRALREDIDALETKLVLINLFAGPLCIGAFGLWFRQRRRRA</sequence>
<keyword evidence="3" id="KW-1133">Transmembrane helix</keyword>
<dbReference type="AlphaFoldDB" id="A0AAF0CQ00"/>
<protein>
    <submittedName>
        <fullName evidence="6">GldG family protein</fullName>
    </submittedName>
</protein>
<gene>
    <name evidence="6" type="ORF">PXH66_03495</name>
</gene>
<proteinExistence type="predicted"/>
<feature type="domain" description="DUF7088" evidence="5">
    <location>
        <begin position="36"/>
        <end position="135"/>
    </location>
</feature>
<evidence type="ECO:0000313" key="7">
    <source>
        <dbReference type="Proteomes" id="UP001218638"/>
    </source>
</evidence>
<dbReference type="KEGG" id="slom:PXH66_03495"/>
<dbReference type="EMBL" id="CP119075">
    <property type="protein sequence ID" value="WED65912.1"/>
    <property type="molecule type" value="Genomic_DNA"/>
</dbReference>
<evidence type="ECO:0000259" key="4">
    <source>
        <dbReference type="Pfam" id="PF09822"/>
    </source>
</evidence>
<dbReference type="Proteomes" id="UP001218638">
    <property type="component" value="Chromosome"/>
</dbReference>
<evidence type="ECO:0000256" key="2">
    <source>
        <dbReference type="SAM" id="MobiDB-lite"/>
    </source>
</evidence>
<keyword evidence="3" id="KW-0472">Membrane</keyword>
<feature type="domain" description="ABC-type uncharacterised transport system" evidence="4">
    <location>
        <begin position="171"/>
        <end position="489"/>
    </location>
</feature>
<dbReference type="RefSeq" id="WP_330927774.1">
    <property type="nucleotide sequence ID" value="NZ_CP119075.1"/>
</dbReference>
<feature type="transmembrane region" description="Helical" evidence="3">
    <location>
        <begin position="600"/>
        <end position="619"/>
    </location>
</feature>
<evidence type="ECO:0000313" key="6">
    <source>
        <dbReference type="EMBL" id="WED65912.1"/>
    </source>
</evidence>
<dbReference type="InterPro" id="IPR055396">
    <property type="entry name" value="DUF7088"/>
</dbReference>
<dbReference type="InterPro" id="IPR019196">
    <property type="entry name" value="ABC_transp_unknown"/>
</dbReference>
<evidence type="ECO:0000259" key="5">
    <source>
        <dbReference type="Pfam" id="PF23357"/>
    </source>
</evidence>
<reference evidence="6" key="1">
    <citation type="submission" date="2023-03" db="EMBL/GenBank/DDBJ databases">
        <title>Lomoglobus Profundus gen. nov., sp. nov., a novel member of the phylum Verrucomicrobia, isolated from deep-marine sediment of South China Sea.</title>
        <authorList>
            <person name="Ahmad T."/>
            <person name="Ishaq S.E."/>
            <person name="Wang F."/>
        </authorList>
    </citation>
    <scope>NUCLEOTIDE SEQUENCE</scope>
    <source>
        <strain evidence="6">LMO-M01</strain>
    </source>
</reference>
<feature type="coiled-coil region" evidence="1">
    <location>
        <begin position="524"/>
        <end position="591"/>
    </location>
</feature>
<keyword evidence="1" id="KW-0175">Coiled coil</keyword>
<keyword evidence="3" id="KW-0812">Transmembrane</keyword>
<dbReference type="Pfam" id="PF09822">
    <property type="entry name" value="ABC_transp_aux"/>
    <property type="match status" value="1"/>
</dbReference>
<accession>A0AAF0CQ00</accession>